<gene>
    <name evidence="1" type="ORF">GCM10022406_23200</name>
</gene>
<sequence>MATDEVMVGKEKKAIKKGLRVRGPGRWLGVPEGWSGQAIGHPRLRVEAVGKPVIKAVLSGHGSWGNGIKKEPPGVREALSKYA</sequence>
<organism evidence="1 2">
    <name type="scientific">Hymenobacter algoricola</name>
    <dbReference type="NCBI Taxonomy" id="486267"/>
    <lineage>
        <taxon>Bacteria</taxon>
        <taxon>Pseudomonadati</taxon>
        <taxon>Bacteroidota</taxon>
        <taxon>Cytophagia</taxon>
        <taxon>Cytophagales</taxon>
        <taxon>Hymenobacteraceae</taxon>
        <taxon>Hymenobacter</taxon>
    </lineage>
</organism>
<protein>
    <submittedName>
        <fullName evidence="1">Uncharacterized protein</fullName>
    </submittedName>
</protein>
<proteinExistence type="predicted"/>
<keyword evidence="2" id="KW-1185">Reference proteome</keyword>
<evidence type="ECO:0000313" key="1">
    <source>
        <dbReference type="EMBL" id="GAA3938410.1"/>
    </source>
</evidence>
<accession>A0ABP7N6I7</accession>
<dbReference type="Proteomes" id="UP001499909">
    <property type="component" value="Unassembled WGS sequence"/>
</dbReference>
<reference evidence="2" key="1">
    <citation type="journal article" date="2019" name="Int. J. Syst. Evol. Microbiol.">
        <title>The Global Catalogue of Microorganisms (GCM) 10K type strain sequencing project: providing services to taxonomists for standard genome sequencing and annotation.</title>
        <authorList>
            <consortium name="The Broad Institute Genomics Platform"/>
            <consortium name="The Broad Institute Genome Sequencing Center for Infectious Disease"/>
            <person name="Wu L."/>
            <person name="Ma J."/>
        </authorList>
    </citation>
    <scope>NUCLEOTIDE SEQUENCE [LARGE SCALE GENOMIC DNA]</scope>
    <source>
        <strain evidence="2">JCM 17214</strain>
    </source>
</reference>
<comment type="caution">
    <text evidence="1">The sequence shown here is derived from an EMBL/GenBank/DDBJ whole genome shotgun (WGS) entry which is preliminary data.</text>
</comment>
<name>A0ABP7N6I7_9BACT</name>
<evidence type="ECO:0000313" key="2">
    <source>
        <dbReference type="Proteomes" id="UP001499909"/>
    </source>
</evidence>
<dbReference type="EMBL" id="BAABDH010000039">
    <property type="protein sequence ID" value="GAA3938410.1"/>
    <property type="molecule type" value="Genomic_DNA"/>
</dbReference>